<comment type="similarity">
    <text evidence="1">In the N-terminal section; belongs to the zinc metallo-hydrolase group 3 family.</text>
</comment>
<dbReference type="Gene3D" id="3.40.50.360">
    <property type="match status" value="1"/>
</dbReference>
<name>A0A1M4U6C8_9CLOT</name>
<dbReference type="OrthoDB" id="9807946at2"/>
<dbReference type="Pfam" id="PF00258">
    <property type="entry name" value="Flavodoxin_1"/>
    <property type="match status" value="1"/>
</dbReference>
<dbReference type="PIRSF" id="PIRSF005243">
    <property type="entry name" value="ROO"/>
    <property type="match status" value="1"/>
</dbReference>
<evidence type="ECO:0000256" key="1">
    <source>
        <dbReference type="ARBA" id="ARBA00007121"/>
    </source>
</evidence>
<dbReference type="RefSeq" id="WP_111944809.1">
    <property type="nucleotide sequence ID" value="NZ_FQVM01000004.1"/>
</dbReference>
<gene>
    <name evidence="3" type="ORF">SAMN05443638_10455</name>
</gene>
<evidence type="ECO:0000313" key="4">
    <source>
        <dbReference type="Proteomes" id="UP000184035"/>
    </source>
</evidence>
<dbReference type="SUPFAM" id="SSF56281">
    <property type="entry name" value="Metallo-hydrolase/oxidoreductase"/>
    <property type="match status" value="1"/>
</dbReference>
<dbReference type="SUPFAM" id="SSF52218">
    <property type="entry name" value="Flavoproteins"/>
    <property type="match status" value="1"/>
</dbReference>
<dbReference type="GO" id="GO:0016651">
    <property type="term" value="F:oxidoreductase activity, acting on NAD(P)H"/>
    <property type="evidence" value="ECO:0007669"/>
    <property type="project" value="UniProtKB-ARBA"/>
</dbReference>
<reference evidence="3 4" key="1">
    <citation type="submission" date="2016-11" db="EMBL/GenBank/DDBJ databases">
        <authorList>
            <person name="Jaros S."/>
            <person name="Januszkiewicz K."/>
            <person name="Wedrychowicz H."/>
        </authorList>
    </citation>
    <scope>NUCLEOTIDE SEQUENCE [LARGE SCALE GENOMIC DNA]</scope>
    <source>
        <strain evidence="3 4">DSM 2631</strain>
    </source>
</reference>
<keyword evidence="4" id="KW-1185">Reference proteome</keyword>
<evidence type="ECO:0000313" key="3">
    <source>
        <dbReference type="EMBL" id="SHE52194.1"/>
    </source>
</evidence>
<dbReference type="InterPro" id="IPR008254">
    <property type="entry name" value="Flavodoxin/NO_synth"/>
</dbReference>
<dbReference type="InterPro" id="IPR036866">
    <property type="entry name" value="RibonucZ/Hydroxyglut_hydro"/>
</dbReference>
<dbReference type="GO" id="GO:0010181">
    <property type="term" value="F:FMN binding"/>
    <property type="evidence" value="ECO:0007669"/>
    <property type="project" value="InterPro"/>
</dbReference>
<sequence>MTMEKIKNNIYWVGVKDPDLRIFDIIMNTKKGTTYNAYLIDDEKICVIDAVKDGFYEQYKENIKEVIGDKKIDYVVVQHTELDHSGSLIKLLEDYPEAKVVASKAAINYLKNILNRPFESIEAKEDLCLGNTTLKFISAPNLHWPDTMFTYVEKEKVLFTCDFTGCHYCTDGKITEAIGDEYYPELRYYFDVIMGPFKKFVNQGLKKIEGLDIEIMAPSHGPIHMNDCKKYLDLYKEWAKIDQLEEKKIEVFYISAYKNTGKMAEYIKNKIVEKGILCDVHEITSMDLNEAVELIEKSSGFLVGSPTINQDAVKPAWDLLSLVNPIVNRGKAAGAFGSYGWSGEGVPMLTERLKSLKLKVVDPGFKFAFVPSEEDYKKADEFVESFLQLL</sequence>
<dbReference type="STRING" id="1533.SAMN05443638_10455"/>
<dbReference type="Pfam" id="PF19583">
    <property type="entry name" value="ODP"/>
    <property type="match status" value="1"/>
</dbReference>
<evidence type="ECO:0000259" key="2">
    <source>
        <dbReference type="PROSITE" id="PS50902"/>
    </source>
</evidence>
<dbReference type="Gene3D" id="3.60.15.10">
    <property type="entry name" value="Ribonuclease Z/Hydroxyacylglutathione hydrolase-like"/>
    <property type="match status" value="1"/>
</dbReference>
<dbReference type="InterPro" id="IPR045761">
    <property type="entry name" value="ODP_dom"/>
</dbReference>
<organism evidence="3 4">
    <name type="scientific">Clostridium fallax</name>
    <dbReference type="NCBI Taxonomy" id="1533"/>
    <lineage>
        <taxon>Bacteria</taxon>
        <taxon>Bacillati</taxon>
        <taxon>Bacillota</taxon>
        <taxon>Clostridia</taxon>
        <taxon>Eubacteriales</taxon>
        <taxon>Clostridiaceae</taxon>
        <taxon>Clostridium</taxon>
    </lineage>
</organism>
<dbReference type="CDD" id="cd07709">
    <property type="entry name" value="flavodiiron_proteins_MBL-fold"/>
    <property type="match status" value="1"/>
</dbReference>
<dbReference type="AlphaFoldDB" id="A0A1M4U6C8"/>
<dbReference type="SMART" id="SM00849">
    <property type="entry name" value="Lactamase_B"/>
    <property type="match status" value="1"/>
</dbReference>
<dbReference type="GO" id="GO:0046872">
    <property type="term" value="F:metal ion binding"/>
    <property type="evidence" value="ECO:0007669"/>
    <property type="project" value="InterPro"/>
</dbReference>
<accession>A0A1M4U6C8</accession>
<protein>
    <submittedName>
        <fullName evidence="3">Flavorubredoxin</fullName>
    </submittedName>
</protein>
<dbReference type="PANTHER" id="PTHR43717:SF1">
    <property type="entry name" value="ANAEROBIC NITRIC OXIDE REDUCTASE FLAVORUBREDOXIN"/>
    <property type="match status" value="1"/>
</dbReference>
<dbReference type="PANTHER" id="PTHR43717">
    <property type="entry name" value="ANAEROBIC NITRIC OXIDE REDUCTASE FLAVORUBREDOXIN"/>
    <property type="match status" value="1"/>
</dbReference>
<dbReference type="GO" id="GO:0009055">
    <property type="term" value="F:electron transfer activity"/>
    <property type="evidence" value="ECO:0007669"/>
    <property type="project" value="InterPro"/>
</dbReference>
<dbReference type="InterPro" id="IPR016440">
    <property type="entry name" value="Rubredoxin-O_OxRdtase"/>
</dbReference>
<dbReference type="PROSITE" id="PS50902">
    <property type="entry name" value="FLAVODOXIN_LIKE"/>
    <property type="match status" value="1"/>
</dbReference>
<proteinExistence type="inferred from homology"/>
<dbReference type="Proteomes" id="UP000184035">
    <property type="component" value="Unassembled WGS sequence"/>
</dbReference>
<dbReference type="EMBL" id="FQVM01000004">
    <property type="protein sequence ID" value="SHE52194.1"/>
    <property type="molecule type" value="Genomic_DNA"/>
</dbReference>
<dbReference type="InterPro" id="IPR029039">
    <property type="entry name" value="Flavoprotein-like_sf"/>
</dbReference>
<dbReference type="InterPro" id="IPR001279">
    <property type="entry name" value="Metallo-B-lactamas"/>
</dbReference>
<feature type="domain" description="Flavodoxin-like" evidence="2">
    <location>
        <begin position="249"/>
        <end position="387"/>
    </location>
</feature>